<dbReference type="RefSeq" id="WP_304599745.1">
    <property type="nucleotide sequence ID" value="NZ_JAUQYO010000002.1"/>
</dbReference>
<accession>A0ABT9D5I6</accession>
<dbReference type="EMBL" id="JAUQYP010000001">
    <property type="protein sequence ID" value="MDO8106052.1"/>
    <property type="molecule type" value="Genomic_DNA"/>
</dbReference>
<reference evidence="1 2" key="1">
    <citation type="submission" date="2023-07" db="EMBL/GenBank/DDBJ databases">
        <title>Description of novel actinomycetes strains, isolated from tidal flat sediment.</title>
        <authorList>
            <person name="Lu C."/>
        </authorList>
    </citation>
    <scope>NUCLEOTIDE SEQUENCE [LARGE SCALE GENOMIC DNA]</scope>
    <source>
        <strain evidence="1 2">SYSU T00b441</strain>
    </source>
</reference>
<gene>
    <name evidence="1" type="ORF">Q6348_02445</name>
</gene>
<evidence type="ECO:0000313" key="1">
    <source>
        <dbReference type="EMBL" id="MDO8106052.1"/>
    </source>
</evidence>
<protein>
    <submittedName>
        <fullName evidence="1">Uncharacterized protein</fullName>
    </submittedName>
</protein>
<evidence type="ECO:0000313" key="2">
    <source>
        <dbReference type="Proteomes" id="UP001232536"/>
    </source>
</evidence>
<dbReference type="Proteomes" id="UP001232536">
    <property type="component" value="Unassembled WGS sequence"/>
</dbReference>
<keyword evidence="2" id="KW-1185">Reference proteome</keyword>
<comment type="caution">
    <text evidence="1">The sequence shown here is derived from an EMBL/GenBank/DDBJ whole genome shotgun (WGS) entry which is preliminary data.</text>
</comment>
<proteinExistence type="predicted"/>
<name>A0ABT9D5I6_9CELL</name>
<organism evidence="1 2">
    <name type="scientific">Actinotalea lenta</name>
    <dbReference type="NCBI Taxonomy" id="3064654"/>
    <lineage>
        <taxon>Bacteria</taxon>
        <taxon>Bacillati</taxon>
        <taxon>Actinomycetota</taxon>
        <taxon>Actinomycetes</taxon>
        <taxon>Micrococcales</taxon>
        <taxon>Cellulomonadaceae</taxon>
        <taxon>Actinotalea</taxon>
    </lineage>
</organism>
<sequence length="161" mass="17913">MTDPHVLDPSCLPTPFTAQEIRANSPAGRTVRTLVETPDDPPVHEVSRFVEVDAHGAHLENWTEKADGTRTPAERYYATWRTLQEHALFPTDATRVERVMLATQLGELLCTRYTVTRDDGRVSRFWFDTGRPGMPVAHDHTDASGRTALAVSMVSDEVVVG</sequence>